<proteinExistence type="predicted"/>
<dbReference type="Proteomes" id="UP001280121">
    <property type="component" value="Unassembled WGS sequence"/>
</dbReference>
<comment type="caution">
    <text evidence="2">The sequence shown here is derived from an EMBL/GenBank/DDBJ whole genome shotgun (WGS) entry which is preliminary data.</text>
</comment>
<evidence type="ECO:0000313" key="2">
    <source>
        <dbReference type="EMBL" id="KAK2649423.1"/>
    </source>
</evidence>
<evidence type="ECO:0000256" key="1">
    <source>
        <dbReference type="SAM" id="MobiDB-lite"/>
    </source>
</evidence>
<sequence>MRMSEGLRSGKDDPPKSPSLTAHPRQRMDEDLEISRSQSFDWDRRRAPARRARWAAIDLDEAATTIFFRPKHWMNSVPPAGPGVAPGAAIVVRAF</sequence>
<keyword evidence="3" id="KW-1185">Reference proteome</keyword>
<name>A0AAD9U8A0_9ROSI</name>
<reference evidence="2" key="1">
    <citation type="journal article" date="2023" name="Plant J.">
        <title>Genome sequences and population genomics provide insights into the demographic history, inbreeding, and mutation load of two 'living fossil' tree species of Dipteronia.</title>
        <authorList>
            <person name="Feng Y."/>
            <person name="Comes H.P."/>
            <person name="Chen J."/>
            <person name="Zhu S."/>
            <person name="Lu R."/>
            <person name="Zhang X."/>
            <person name="Li P."/>
            <person name="Qiu J."/>
            <person name="Olsen K.M."/>
            <person name="Qiu Y."/>
        </authorList>
    </citation>
    <scope>NUCLEOTIDE SEQUENCE</scope>
    <source>
        <strain evidence="2">KIB01</strain>
    </source>
</reference>
<organism evidence="2 3">
    <name type="scientific">Dipteronia dyeriana</name>
    <dbReference type="NCBI Taxonomy" id="168575"/>
    <lineage>
        <taxon>Eukaryota</taxon>
        <taxon>Viridiplantae</taxon>
        <taxon>Streptophyta</taxon>
        <taxon>Embryophyta</taxon>
        <taxon>Tracheophyta</taxon>
        <taxon>Spermatophyta</taxon>
        <taxon>Magnoliopsida</taxon>
        <taxon>eudicotyledons</taxon>
        <taxon>Gunneridae</taxon>
        <taxon>Pentapetalae</taxon>
        <taxon>rosids</taxon>
        <taxon>malvids</taxon>
        <taxon>Sapindales</taxon>
        <taxon>Sapindaceae</taxon>
        <taxon>Hippocastanoideae</taxon>
        <taxon>Acereae</taxon>
        <taxon>Dipteronia</taxon>
    </lineage>
</organism>
<accession>A0AAD9U8A0</accession>
<dbReference type="AlphaFoldDB" id="A0AAD9U8A0"/>
<dbReference type="EMBL" id="JANJYI010000005">
    <property type="protein sequence ID" value="KAK2649423.1"/>
    <property type="molecule type" value="Genomic_DNA"/>
</dbReference>
<evidence type="ECO:0000313" key="3">
    <source>
        <dbReference type="Proteomes" id="UP001280121"/>
    </source>
</evidence>
<feature type="region of interest" description="Disordered" evidence="1">
    <location>
        <begin position="1"/>
        <end position="41"/>
    </location>
</feature>
<gene>
    <name evidence="2" type="ORF">Ddye_016912</name>
</gene>
<protein>
    <submittedName>
        <fullName evidence="2">Uncharacterized protein</fullName>
    </submittedName>
</protein>